<evidence type="ECO:0000256" key="1">
    <source>
        <dbReference type="ARBA" id="ARBA00009353"/>
    </source>
</evidence>
<gene>
    <name evidence="4" type="ORF">BBD42_16845</name>
</gene>
<dbReference type="PANTHER" id="PTHR11092">
    <property type="entry name" value="SUGAR NUCLEOTIDE EPIMERASE RELATED"/>
    <property type="match status" value="1"/>
</dbReference>
<dbReference type="InterPro" id="IPR013549">
    <property type="entry name" value="DUF1731"/>
</dbReference>
<dbReference type="Pfam" id="PF08338">
    <property type="entry name" value="DUF1731"/>
    <property type="match status" value="1"/>
</dbReference>
<dbReference type="NCBIfam" id="TIGR01777">
    <property type="entry name" value="yfcH"/>
    <property type="match status" value="1"/>
</dbReference>
<proteinExistence type="inferred from homology"/>
<evidence type="ECO:0000313" key="4">
    <source>
        <dbReference type="EMBL" id="ANY67955.1"/>
    </source>
</evidence>
<protein>
    <submittedName>
        <fullName evidence="4">TIGR01777 family protein</fullName>
    </submittedName>
</protein>
<dbReference type="InterPro" id="IPR036291">
    <property type="entry name" value="NAD(P)-bd_dom_sf"/>
</dbReference>
<dbReference type="Pfam" id="PF01370">
    <property type="entry name" value="Epimerase"/>
    <property type="match status" value="1"/>
</dbReference>
<feature type="domain" description="DUF1731" evidence="3">
    <location>
        <begin position="251"/>
        <end position="296"/>
    </location>
</feature>
<evidence type="ECO:0000259" key="2">
    <source>
        <dbReference type="Pfam" id="PF01370"/>
    </source>
</evidence>
<dbReference type="PANTHER" id="PTHR11092:SF0">
    <property type="entry name" value="EPIMERASE FAMILY PROTEIN SDR39U1"/>
    <property type="match status" value="1"/>
</dbReference>
<accession>A0A1B2DJU7</accession>
<organism evidence="4">
    <name type="scientific">Paenibacillus sp. BIHB 4019</name>
    <dbReference type="NCBI Taxonomy" id="1870819"/>
    <lineage>
        <taxon>Bacteria</taxon>
        <taxon>Bacillati</taxon>
        <taxon>Bacillota</taxon>
        <taxon>Bacilli</taxon>
        <taxon>Bacillales</taxon>
        <taxon>Paenibacillaceae</taxon>
        <taxon>Paenibacillus</taxon>
    </lineage>
</organism>
<dbReference type="InterPro" id="IPR010099">
    <property type="entry name" value="SDR39U1"/>
</dbReference>
<dbReference type="SUPFAM" id="SSF51735">
    <property type="entry name" value="NAD(P)-binding Rossmann-fold domains"/>
    <property type="match status" value="1"/>
</dbReference>
<dbReference type="AlphaFoldDB" id="A0A1B2DJU7"/>
<comment type="similarity">
    <text evidence="1">Belongs to the NAD(P)-dependent epimerase/dehydratase family. SDR39U1 subfamily.</text>
</comment>
<dbReference type="EMBL" id="CP016808">
    <property type="protein sequence ID" value="ANY67955.1"/>
    <property type="molecule type" value="Genomic_DNA"/>
</dbReference>
<reference evidence="4" key="1">
    <citation type="submission" date="2016-08" db="EMBL/GenBank/DDBJ databases">
        <title>Complete Genome Seqeunce of Paenibacillus sp. BIHB 4019 from tea rhizoplane.</title>
        <authorList>
            <person name="Thakur R."/>
            <person name="Swarnkar M.K."/>
            <person name="Gulati A."/>
        </authorList>
    </citation>
    <scope>NUCLEOTIDE SEQUENCE [LARGE SCALE GENOMIC DNA]</scope>
    <source>
        <strain evidence="4">BIHB4019</strain>
    </source>
</reference>
<feature type="domain" description="NAD-dependent epimerase/dehydratase" evidence="2">
    <location>
        <begin position="3"/>
        <end position="133"/>
    </location>
</feature>
<sequence length="301" mass="32951">MRIAVAGGTGFVGQALVKALLERRDEVWIISRSGRSPNSPVGKGLHYVTWSELAEHPQKLEGIDAIINLAGESINQRWTAQAKQRILSSRLTATARIAQIVQALKGKPKVVVNASGISAYGLSTTETFDEYSPTAVTDFLSEVVKQWEKAADAIKVERLIKLRVGVVLNKTGGAFPLMALPYKLFGGGRMGSGQQWISWIHLEDIVRLIIFCVDQPKVNGPVNASAPEPVTNDSFGRAIGKAMHRPHWFPVPAFVMKAVVGELATLLLDGQRALPRVALDNGFVFRYPTVESAMEHMYKKP</sequence>
<dbReference type="Gene3D" id="3.40.50.720">
    <property type="entry name" value="NAD(P)-binding Rossmann-like Domain"/>
    <property type="match status" value="1"/>
</dbReference>
<evidence type="ECO:0000259" key="3">
    <source>
        <dbReference type="Pfam" id="PF08338"/>
    </source>
</evidence>
<dbReference type="RefSeq" id="WP_099519127.1">
    <property type="nucleotide sequence ID" value="NZ_CP016808.1"/>
</dbReference>
<dbReference type="InterPro" id="IPR001509">
    <property type="entry name" value="Epimerase_deHydtase"/>
</dbReference>
<name>A0A1B2DJU7_9BACL</name>
<dbReference type="CDD" id="cd05242">
    <property type="entry name" value="SDR_a8"/>
    <property type="match status" value="1"/>
</dbReference>